<dbReference type="PANTHER" id="PTHR11078:SF3">
    <property type="entry name" value="ANTITERMINATION NUSB DOMAIN-CONTAINING PROTEIN"/>
    <property type="match status" value="1"/>
</dbReference>
<evidence type="ECO:0000313" key="8">
    <source>
        <dbReference type="EMBL" id="RAZ76693.1"/>
    </source>
</evidence>
<dbReference type="RefSeq" id="WP_112223860.1">
    <property type="nucleotide sequence ID" value="NZ_CP047673.1"/>
</dbReference>
<dbReference type="InterPro" id="IPR006027">
    <property type="entry name" value="NusB_RsmB_TIM44"/>
</dbReference>
<keyword evidence="3 6" id="KW-0694">RNA-binding</keyword>
<keyword evidence="2 6" id="KW-0889">Transcription antitermination</keyword>
<evidence type="ECO:0000256" key="1">
    <source>
        <dbReference type="ARBA" id="ARBA00005952"/>
    </source>
</evidence>
<dbReference type="AlphaFoldDB" id="A0A365KU45"/>
<dbReference type="InterPro" id="IPR011605">
    <property type="entry name" value="NusB_fam"/>
</dbReference>
<sequence length="129" mass="14890">MKRHEAREKALQTLFQLEGTELTMAEAIEHVMNGENDNFYTLLVEGTYSNMADIDDKLKGHLENWSLERLPKIERTILRMAVFELAYMEDAPSRVIMNEAIELSKTFGDEKSSRFVNGVLSKFTDELEN</sequence>
<dbReference type="GO" id="GO:0006353">
    <property type="term" value="P:DNA-templated transcription termination"/>
    <property type="evidence" value="ECO:0007669"/>
    <property type="project" value="UniProtKB-UniRule"/>
</dbReference>
<reference evidence="8 9" key="1">
    <citation type="submission" date="2018-06" db="EMBL/GenBank/DDBJ databases">
        <title>The draft genome sequences of strains SCU63 and S1.</title>
        <authorList>
            <person name="Gan L."/>
        </authorList>
    </citation>
    <scope>NUCLEOTIDE SEQUENCE [LARGE SCALE GENOMIC DNA]</scope>
    <source>
        <strain evidence="8 9">SCU63</strain>
    </source>
</reference>
<evidence type="ECO:0000259" key="7">
    <source>
        <dbReference type="Pfam" id="PF01029"/>
    </source>
</evidence>
<proteinExistence type="inferred from homology"/>
<comment type="function">
    <text evidence="6">Involved in transcription antitermination. Required for transcription of ribosomal RNA (rRNA) genes. Binds specifically to the boxA antiterminator sequence of the ribosomal RNA (rrn) operons.</text>
</comment>
<dbReference type="InterPro" id="IPR035926">
    <property type="entry name" value="NusB-like_sf"/>
</dbReference>
<dbReference type="Proteomes" id="UP000251002">
    <property type="component" value="Unassembled WGS sequence"/>
</dbReference>
<dbReference type="SUPFAM" id="SSF48013">
    <property type="entry name" value="NusB-like"/>
    <property type="match status" value="1"/>
</dbReference>
<comment type="caution">
    <text evidence="8">The sequence shown here is derived from an EMBL/GenBank/DDBJ whole genome shotgun (WGS) entry which is preliminary data.</text>
</comment>
<dbReference type="NCBIfam" id="TIGR01951">
    <property type="entry name" value="nusB"/>
    <property type="match status" value="1"/>
</dbReference>
<evidence type="ECO:0000256" key="3">
    <source>
        <dbReference type="ARBA" id="ARBA00022884"/>
    </source>
</evidence>
<keyword evidence="5 6" id="KW-0804">Transcription</keyword>
<dbReference type="GO" id="GO:0031564">
    <property type="term" value="P:transcription antitermination"/>
    <property type="evidence" value="ECO:0007669"/>
    <property type="project" value="UniProtKB-KW"/>
</dbReference>
<protein>
    <recommendedName>
        <fullName evidence="6">Transcription antitermination protein NusB</fullName>
    </recommendedName>
    <alternativeName>
        <fullName evidence="6">Antitermination factor NusB</fullName>
    </alternativeName>
</protein>
<dbReference type="CDD" id="cd00619">
    <property type="entry name" value="Terminator_NusB"/>
    <property type="match status" value="1"/>
</dbReference>
<organism evidence="8 9">
    <name type="scientific">Planococcus halotolerans</name>
    <dbReference type="NCBI Taxonomy" id="2233542"/>
    <lineage>
        <taxon>Bacteria</taxon>
        <taxon>Bacillati</taxon>
        <taxon>Bacillota</taxon>
        <taxon>Bacilli</taxon>
        <taxon>Bacillales</taxon>
        <taxon>Caryophanaceae</taxon>
        <taxon>Planococcus</taxon>
    </lineage>
</organism>
<dbReference type="Pfam" id="PF01029">
    <property type="entry name" value="NusB"/>
    <property type="match status" value="1"/>
</dbReference>
<dbReference type="EMBL" id="QLZR01000004">
    <property type="protein sequence ID" value="RAZ76693.1"/>
    <property type="molecule type" value="Genomic_DNA"/>
</dbReference>
<dbReference type="PANTHER" id="PTHR11078">
    <property type="entry name" value="N UTILIZATION SUBSTANCE PROTEIN B-RELATED"/>
    <property type="match status" value="1"/>
</dbReference>
<comment type="similarity">
    <text evidence="1 6">Belongs to the NusB family.</text>
</comment>
<evidence type="ECO:0000256" key="6">
    <source>
        <dbReference type="HAMAP-Rule" id="MF_00073"/>
    </source>
</evidence>
<evidence type="ECO:0000313" key="9">
    <source>
        <dbReference type="Proteomes" id="UP000251002"/>
    </source>
</evidence>
<accession>A0A365KU45</accession>
<evidence type="ECO:0000256" key="2">
    <source>
        <dbReference type="ARBA" id="ARBA00022814"/>
    </source>
</evidence>
<dbReference type="GO" id="GO:0005829">
    <property type="term" value="C:cytosol"/>
    <property type="evidence" value="ECO:0007669"/>
    <property type="project" value="TreeGrafter"/>
</dbReference>
<dbReference type="Gene3D" id="1.10.940.10">
    <property type="entry name" value="NusB-like"/>
    <property type="match status" value="1"/>
</dbReference>
<dbReference type="GO" id="GO:0003723">
    <property type="term" value="F:RNA binding"/>
    <property type="evidence" value="ECO:0007669"/>
    <property type="project" value="UniProtKB-UniRule"/>
</dbReference>
<name>A0A365KU45_9BACL</name>
<feature type="domain" description="NusB/RsmB/TIM44" evidence="7">
    <location>
        <begin position="4"/>
        <end position="124"/>
    </location>
</feature>
<gene>
    <name evidence="6" type="primary">nusB</name>
    <name evidence="8" type="ORF">DP120_11715</name>
</gene>
<dbReference type="HAMAP" id="MF_00073">
    <property type="entry name" value="NusB"/>
    <property type="match status" value="1"/>
</dbReference>
<evidence type="ECO:0000256" key="4">
    <source>
        <dbReference type="ARBA" id="ARBA00023015"/>
    </source>
</evidence>
<keyword evidence="9" id="KW-1185">Reference proteome</keyword>
<evidence type="ECO:0000256" key="5">
    <source>
        <dbReference type="ARBA" id="ARBA00023163"/>
    </source>
</evidence>
<keyword evidence="4 6" id="KW-0805">Transcription regulation</keyword>